<dbReference type="AlphaFoldDB" id="A0AAJ3HT29"/>
<dbReference type="Pfam" id="PF06530">
    <property type="entry name" value="Phage_antitermQ"/>
    <property type="match status" value="1"/>
</dbReference>
<comment type="similarity">
    <text evidence="1">Belongs to the phage antitermination Q type 1 family.</text>
</comment>
<dbReference type="GO" id="GO:0003677">
    <property type="term" value="F:DNA binding"/>
    <property type="evidence" value="ECO:0007669"/>
    <property type="project" value="UniProtKB-KW"/>
</dbReference>
<evidence type="ECO:0000256" key="1">
    <source>
        <dbReference type="ARBA" id="ARBA00010234"/>
    </source>
</evidence>
<dbReference type="EMBL" id="LXEV01000021">
    <property type="protein sequence ID" value="OAT47155.1"/>
    <property type="molecule type" value="Genomic_DNA"/>
</dbReference>
<evidence type="ECO:0000313" key="6">
    <source>
        <dbReference type="Proteomes" id="UP000078250"/>
    </source>
</evidence>
<evidence type="ECO:0000256" key="3">
    <source>
        <dbReference type="ARBA" id="ARBA00023125"/>
    </source>
</evidence>
<gene>
    <name evidence="5" type="ORF">M997_1682</name>
</gene>
<dbReference type="RefSeq" id="WP_064719665.1">
    <property type="nucleotide sequence ID" value="NZ_LXEV01000021.1"/>
</dbReference>
<keyword evidence="4" id="KW-0804">Transcription</keyword>
<organism evidence="5 6">
    <name type="scientific">Proteus hauseri ATCC 700826</name>
    <dbReference type="NCBI Taxonomy" id="1354271"/>
    <lineage>
        <taxon>Bacteria</taxon>
        <taxon>Pseudomonadati</taxon>
        <taxon>Pseudomonadota</taxon>
        <taxon>Gammaproteobacteria</taxon>
        <taxon>Enterobacterales</taxon>
        <taxon>Morganellaceae</taxon>
        <taxon>Proteus</taxon>
    </lineage>
</organism>
<evidence type="ECO:0000313" key="5">
    <source>
        <dbReference type="EMBL" id="OAT47155.1"/>
    </source>
</evidence>
<proteinExistence type="inferred from homology"/>
<comment type="caution">
    <text evidence="5">The sequence shown here is derived from an EMBL/GenBank/DDBJ whole genome shotgun (WGS) entry which is preliminary data.</text>
</comment>
<dbReference type="GO" id="GO:0060567">
    <property type="term" value="P:negative regulation of termination of DNA-templated transcription"/>
    <property type="evidence" value="ECO:0007669"/>
    <property type="project" value="InterPro"/>
</dbReference>
<dbReference type="Proteomes" id="UP000078250">
    <property type="component" value="Unassembled WGS sequence"/>
</dbReference>
<protein>
    <submittedName>
        <fullName evidence="5">Antitermination protein Q</fullName>
    </submittedName>
</protein>
<evidence type="ECO:0000256" key="2">
    <source>
        <dbReference type="ARBA" id="ARBA00023015"/>
    </source>
</evidence>
<dbReference type="InterPro" id="IPR010534">
    <property type="entry name" value="Phage_933W_GpQ"/>
</dbReference>
<accession>A0AAJ3HT29</accession>
<evidence type="ECO:0000256" key="4">
    <source>
        <dbReference type="ARBA" id="ARBA00023163"/>
    </source>
</evidence>
<reference evidence="5 6" key="1">
    <citation type="submission" date="2016-04" db="EMBL/GenBank/DDBJ databases">
        <title>ATOL: Assembling a taxonomically balanced genome-scale reconstruction of the evolutionary history of the Enterobacteriaceae.</title>
        <authorList>
            <person name="Plunkett G.III."/>
            <person name="Neeno-Eckwall E.C."/>
            <person name="Glasner J.D."/>
            <person name="Perna N.T."/>
        </authorList>
    </citation>
    <scope>NUCLEOTIDE SEQUENCE [LARGE SCALE GENOMIC DNA]</scope>
    <source>
        <strain evidence="5 6">ATCC 700826</strain>
    </source>
</reference>
<keyword evidence="6" id="KW-1185">Reference proteome</keyword>
<keyword evidence="3" id="KW-0238">DNA-binding</keyword>
<sequence>MEKVSKILQQWGSWMVSNNEEIQCDIEKYKYIIPERIKSRASSSGEQVLLVTELMSNLLKNNKEDYELLINYYIFGKTFIQLAKIHQCSDTYIGKKLKKAEGIVEGMLIMSQI</sequence>
<keyword evidence="2" id="KW-0805">Transcription regulation</keyword>
<name>A0AAJ3HT29_PROHU</name>